<evidence type="ECO:0000256" key="1">
    <source>
        <dbReference type="SAM" id="Phobius"/>
    </source>
</evidence>
<keyword evidence="1" id="KW-0472">Membrane</keyword>
<feature type="transmembrane region" description="Helical" evidence="1">
    <location>
        <begin position="578"/>
        <end position="595"/>
    </location>
</feature>
<sequence>MNKHFIRIKSNLIIKLILIIIINFIAVAKLPNENIRLEVDFSGKYDNSVAQIFFDLGKGYSEENSFKGIVNNDKVIINIPSKYFEAIQIRFDPINISENVIIKNIKLFKYRKELLNWNGKDIAKQIERTNNIKDIRVVDNSIQLIDETEDMQIIFNHDATKEFKSVANYNLNKIGILLVIDFFAFFILLLVDLIISRYTNGKILETLNRDLENKLKKYNKFMPLIILLVIIIPAIILYWKYIIFEKIYVFNDIGSDSYFQTFPGMIYNAKYIYKYKSIPMWSFNVGLGQNFFTQYLDPFNLLIALFGENLVTYLLGLFQFTKVILAGVLFYKYLRVMEISRYPSIISALGYAFCGQIIARGSWVGYPNEVVCVAFLLYSFEMFYKKNNFKWLPIAILFLIITLKGYYFFLYSGILMVYAIFRYLSENNFSAKSFIKFVAWILMLYTIGVLLSSIYLIPNLVFNFTGARVSNLSFDFNNLIKSIFTINSNSELITSYARTVSHGLLGISKYSGSGNLLEGPLYYCGLTTLILIPQIFNDLDKKKKIFFGGALGIAILYILSPGIRYIASGMVTMQFKVSSFWIMVVFLYLSSYSLNEIINGKKINTRLLLFTIILILSPLGLLYFVKYQGLEITELIKVVILVLFYYMLFLGIKKYKYVSEVMILSLTIIEVIVLSYPIVNDRGTIEKDYINNKGYYDSTNEVVKRLNEEENNGFYRISKNYNSVFLCDSLIQGYYGTQSYQGGSSHSKYITNFINDINAPLVLGSNSYINGFSGYTQVNTMLGVKYILSRTNEISEYGYERIPEDDGIIVLKNKYSLPLGYAYSNYITYDDFKQLTVEQKRDVLLEACVVNKDNDTIHKLNTFNYGINKEKLREENIVKTLDKYRNGEEVVINTNERNDLITISFDINKSSDNVKLDNNQFFGKIYWAVDGQKYNTNNMITFGVDINNPNHTFDINQKDIKRIKLEMSNTNDINISNFKISSMIGEDYYEEYRNNVLELKRNQLKVTSFGQNNIQGNIELNESKMMFLSIPYDKGWSLNVDGNPVELENINVGFMGAYIKEGYHNIELKYTPPGLKISIILSVFGITLYMLTMFILNKEIKLLR</sequence>
<evidence type="ECO:0000313" key="2">
    <source>
        <dbReference type="EMBL" id="GAA0727085.1"/>
    </source>
</evidence>
<organism evidence="2 3">
    <name type="scientific">Clostridium malenominatum</name>
    <dbReference type="NCBI Taxonomy" id="1539"/>
    <lineage>
        <taxon>Bacteria</taxon>
        <taxon>Bacillati</taxon>
        <taxon>Bacillota</taxon>
        <taxon>Clostridia</taxon>
        <taxon>Eubacteriales</taxon>
        <taxon>Clostridiaceae</taxon>
        <taxon>Clostridium</taxon>
    </lineage>
</organism>
<feature type="transmembrane region" description="Helical" evidence="1">
    <location>
        <begin position="607"/>
        <end position="626"/>
    </location>
</feature>
<comment type="caution">
    <text evidence="2">The sequence shown here is derived from an EMBL/GenBank/DDBJ whole genome shotgun (WGS) entry which is preliminary data.</text>
</comment>
<dbReference type="PANTHER" id="PTHR38454:SF1">
    <property type="entry name" value="INTEGRAL MEMBRANE PROTEIN"/>
    <property type="match status" value="1"/>
</dbReference>
<feature type="transmembrane region" description="Helical" evidence="1">
    <location>
        <begin position="365"/>
        <end position="384"/>
    </location>
</feature>
<dbReference type="Proteomes" id="UP001500339">
    <property type="component" value="Unassembled WGS sequence"/>
</dbReference>
<protein>
    <recommendedName>
        <fullName evidence="4">Bacterial membrane protein YfhO</fullName>
    </recommendedName>
</protein>
<evidence type="ECO:0008006" key="4">
    <source>
        <dbReference type="Google" id="ProtNLM"/>
    </source>
</evidence>
<feature type="transmembrane region" description="Helical" evidence="1">
    <location>
        <begin position="545"/>
        <end position="566"/>
    </location>
</feature>
<feature type="transmembrane region" description="Helical" evidence="1">
    <location>
        <begin position="433"/>
        <end position="457"/>
    </location>
</feature>
<feature type="transmembrane region" description="Helical" evidence="1">
    <location>
        <begin position="221"/>
        <end position="241"/>
    </location>
</feature>
<dbReference type="EMBL" id="BAAACF010000003">
    <property type="protein sequence ID" value="GAA0727085.1"/>
    <property type="molecule type" value="Genomic_DNA"/>
</dbReference>
<dbReference type="Pfam" id="PF09586">
    <property type="entry name" value="YfhO"/>
    <property type="match status" value="1"/>
</dbReference>
<reference evidence="3" key="1">
    <citation type="journal article" date="2019" name="Int. J. Syst. Evol. Microbiol.">
        <title>The Global Catalogue of Microorganisms (GCM) 10K type strain sequencing project: providing services to taxonomists for standard genome sequencing and annotation.</title>
        <authorList>
            <consortium name="The Broad Institute Genomics Platform"/>
            <consortium name="The Broad Institute Genome Sequencing Center for Infectious Disease"/>
            <person name="Wu L."/>
            <person name="Ma J."/>
        </authorList>
    </citation>
    <scope>NUCLEOTIDE SEQUENCE [LARGE SCALE GENOMIC DNA]</scope>
    <source>
        <strain evidence="3">JCM 1405</strain>
    </source>
</reference>
<feature type="transmembrane region" description="Helical" evidence="1">
    <location>
        <begin position="396"/>
        <end position="421"/>
    </location>
</feature>
<name>A0ABP3U8Q6_9CLOT</name>
<dbReference type="InterPro" id="IPR018580">
    <property type="entry name" value="Uncharacterised_YfhO"/>
</dbReference>
<keyword evidence="1" id="KW-0812">Transmembrane</keyword>
<dbReference type="PANTHER" id="PTHR38454">
    <property type="entry name" value="INTEGRAL MEMBRANE PROTEIN-RELATED"/>
    <property type="match status" value="1"/>
</dbReference>
<feature type="transmembrane region" description="Helical" evidence="1">
    <location>
        <begin position="12"/>
        <end position="30"/>
    </location>
</feature>
<feature type="transmembrane region" description="Helical" evidence="1">
    <location>
        <begin position="1077"/>
        <end position="1096"/>
    </location>
</feature>
<keyword evidence="3" id="KW-1185">Reference proteome</keyword>
<feature type="transmembrane region" description="Helical" evidence="1">
    <location>
        <begin position="632"/>
        <end position="649"/>
    </location>
</feature>
<feature type="transmembrane region" description="Helical" evidence="1">
    <location>
        <begin position="310"/>
        <end position="330"/>
    </location>
</feature>
<feature type="transmembrane region" description="Helical" evidence="1">
    <location>
        <begin position="661"/>
        <end position="679"/>
    </location>
</feature>
<keyword evidence="1" id="KW-1133">Transmembrane helix</keyword>
<accession>A0ABP3U8Q6</accession>
<dbReference type="RefSeq" id="WP_343770051.1">
    <property type="nucleotide sequence ID" value="NZ_BAAACF010000003.1"/>
</dbReference>
<gene>
    <name evidence="2" type="ORF">GCM10008905_24280</name>
</gene>
<feature type="transmembrane region" description="Helical" evidence="1">
    <location>
        <begin position="174"/>
        <end position="195"/>
    </location>
</feature>
<proteinExistence type="predicted"/>
<evidence type="ECO:0000313" key="3">
    <source>
        <dbReference type="Proteomes" id="UP001500339"/>
    </source>
</evidence>